<gene>
    <name evidence="1" type="ORF">Psal009_01524</name>
</gene>
<dbReference type="EMBL" id="CP038908">
    <property type="protein sequence ID" value="QGO05631.1"/>
    <property type="molecule type" value="Genomic_DNA"/>
</dbReference>
<evidence type="ECO:0000313" key="2">
    <source>
        <dbReference type="Proteomes" id="UP000422232"/>
    </source>
</evidence>
<reference evidence="1 2" key="1">
    <citation type="submission" date="2019-04" db="EMBL/GenBank/DDBJ databases">
        <title>Complete genome sequencing of Piscirickettsia salmonis strain Psal-009.</title>
        <authorList>
            <person name="Schober I."/>
            <person name="Bunk B."/>
            <person name="Sproer C."/>
            <person name="Carril G.P."/>
            <person name="Riedel T."/>
            <person name="Flores-Herrera P.A."/>
            <person name="Nourdin-Galindo G."/>
            <person name="Marshall S.H."/>
            <person name="Overmann J."/>
        </authorList>
    </citation>
    <scope>NUCLEOTIDE SEQUENCE [LARGE SCALE GENOMIC DNA]</scope>
    <source>
        <strain evidence="1 2">Psal-009</strain>
    </source>
</reference>
<dbReference type="RefSeq" id="WP_016209462.1">
    <property type="nucleotide sequence ID" value="NZ_CP012413.1"/>
</dbReference>
<organism evidence="1 2">
    <name type="scientific">Piscirickettsia salmonis</name>
    <dbReference type="NCBI Taxonomy" id="1238"/>
    <lineage>
        <taxon>Bacteria</taxon>
        <taxon>Pseudomonadati</taxon>
        <taxon>Pseudomonadota</taxon>
        <taxon>Gammaproteobacteria</taxon>
        <taxon>Thiotrichales</taxon>
        <taxon>Piscirickettsiaceae</taxon>
        <taxon>Piscirickettsia</taxon>
    </lineage>
</organism>
<evidence type="ECO:0000313" key="1">
    <source>
        <dbReference type="EMBL" id="QGO05631.1"/>
    </source>
</evidence>
<keyword evidence="2" id="KW-1185">Reference proteome</keyword>
<protein>
    <submittedName>
        <fullName evidence="1">Uncharacterized protein</fullName>
    </submittedName>
</protein>
<proteinExistence type="predicted"/>
<dbReference type="GeneID" id="66740707"/>
<dbReference type="AlphaFoldDB" id="A0A9Q6LKM7"/>
<accession>A0A9Q6LKM7</accession>
<name>A0A9Q6LKM7_PISSA</name>
<sequence length="47" mass="5635">MKGKWKWNLKKGKRICRLCYVLRWLIVGLVVVVGVFTYQYFPVGFKL</sequence>
<dbReference type="Proteomes" id="UP000422232">
    <property type="component" value="Chromosome"/>
</dbReference>